<evidence type="ECO:0000256" key="2">
    <source>
        <dbReference type="ARBA" id="ARBA00023015"/>
    </source>
</evidence>
<feature type="domain" description="RNA polymerase sigma-70 region 2" evidence="7">
    <location>
        <begin position="48"/>
        <end position="109"/>
    </location>
</feature>
<dbReference type="GO" id="GO:0003677">
    <property type="term" value="F:DNA binding"/>
    <property type="evidence" value="ECO:0007669"/>
    <property type="project" value="UniProtKB-KW"/>
</dbReference>
<organism evidence="9 10">
    <name type="scientific">Rhodoluna lacicola</name>
    <dbReference type="NCBI Taxonomy" id="529884"/>
    <lineage>
        <taxon>Bacteria</taxon>
        <taxon>Bacillati</taxon>
        <taxon>Actinomycetota</taxon>
        <taxon>Actinomycetes</taxon>
        <taxon>Micrococcales</taxon>
        <taxon>Microbacteriaceae</taxon>
        <taxon>Luna cluster</taxon>
        <taxon>Luna-1 subcluster</taxon>
        <taxon>Rhodoluna</taxon>
    </lineage>
</organism>
<dbReference type="InterPro" id="IPR014293">
    <property type="entry name" value="RNA_pol_sigma70_actinobac"/>
</dbReference>
<reference evidence="9 10" key="1">
    <citation type="journal article" date="2014" name="Int. J. Syst. Evol. Microbiol.">
        <title>Rhodoluna lacicola gen. nov., sp. nov., a planktonic freshwater bacterium with stream-lined genome.</title>
        <authorList>
            <person name="Hahn M."/>
            <person name="Schmidt J."/>
            <person name="Taipale S.J."/>
            <person name="Doolittle W.F."/>
            <person name="Koll U."/>
        </authorList>
    </citation>
    <scope>NUCLEOTIDE SEQUENCE [LARGE SCALE GENOMIC DNA]</scope>
    <source>
        <strain evidence="9 10">MWH-Ta8</strain>
    </source>
</reference>
<dbReference type="NCBIfam" id="TIGR02947">
    <property type="entry name" value="SigH_actino"/>
    <property type="match status" value="1"/>
</dbReference>
<sequence>MSPFVASSAGFTNPLKGVRLNSKKMKTTEEQAKQTQIQEFEQQALPLMPQLYGAALRWTRNPSDAEDLVQEAFAKAFVAWGQFQQGTNLKAWLYRIMTNTHINMYNKRAKDQAKGGLDDLEDWQLGSAESVTALSTRSAELEAIDNLPSETIKTALNEIPEEFRMVVYYAVVDGLPYSEIAEIMGTPVGTVMSRLHRGKKLLKKLLTDYARQEGYDVSDSEANEKNQGVA</sequence>
<dbReference type="InterPro" id="IPR036388">
    <property type="entry name" value="WH-like_DNA-bd_sf"/>
</dbReference>
<dbReference type="NCBIfam" id="TIGR02937">
    <property type="entry name" value="sigma70-ECF"/>
    <property type="match status" value="1"/>
</dbReference>
<dbReference type="SUPFAM" id="SSF88659">
    <property type="entry name" value="Sigma3 and sigma4 domains of RNA polymerase sigma factors"/>
    <property type="match status" value="1"/>
</dbReference>
<keyword evidence="4 6" id="KW-0238">DNA-binding</keyword>
<keyword evidence="5 6" id="KW-0804">Transcription</keyword>
<dbReference type="Proteomes" id="UP000067708">
    <property type="component" value="Chromosome"/>
</dbReference>
<dbReference type="Pfam" id="PF04542">
    <property type="entry name" value="Sigma70_r2"/>
    <property type="match status" value="1"/>
</dbReference>
<evidence type="ECO:0000256" key="4">
    <source>
        <dbReference type="ARBA" id="ARBA00023125"/>
    </source>
</evidence>
<dbReference type="GO" id="GO:0016987">
    <property type="term" value="F:sigma factor activity"/>
    <property type="evidence" value="ECO:0007669"/>
    <property type="project" value="UniProtKB-KW"/>
</dbReference>
<dbReference type="CDD" id="cd06171">
    <property type="entry name" value="Sigma70_r4"/>
    <property type="match status" value="1"/>
</dbReference>
<dbReference type="InterPro" id="IPR000838">
    <property type="entry name" value="RNA_pol_sigma70_ECF_CS"/>
</dbReference>
<keyword evidence="2 6" id="KW-0805">Transcription regulation</keyword>
<dbReference type="Gene3D" id="1.10.1740.10">
    <property type="match status" value="1"/>
</dbReference>
<proteinExistence type="inferred from homology"/>
<dbReference type="AlphaFoldDB" id="A0A060JD13"/>
<name>A0A060JD13_9MICO</name>
<keyword evidence="3 6" id="KW-0731">Sigma factor</keyword>
<dbReference type="PROSITE" id="PS01063">
    <property type="entry name" value="SIGMA70_ECF"/>
    <property type="match status" value="1"/>
</dbReference>
<evidence type="ECO:0000256" key="6">
    <source>
        <dbReference type="RuleBase" id="RU000716"/>
    </source>
</evidence>
<dbReference type="STRING" id="529884.Rhola_00009560"/>
<dbReference type="OrthoDB" id="9803470at2"/>
<keyword evidence="10" id="KW-1185">Reference proteome</keyword>
<protein>
    <recommendedName>
        <fullName evidence="6">RNA polymerase sigma factor</fullName>
    </recommendedName>
</protein>
<dbReference type="InterPro" id="IPR013249">
    <property type="entry name" value="RNA_pol_sigma70_r4_t2"/>
</dbReference>
<feature type="domain" description="RNA polymerase sigma factor 70 region 4 type 2" evidence="8">
    <location>
        <begin position="151"/>
        <end position="202"/>
    </location>
</feature>
<dbReference type="EMBL" id="CP007490">
    <property type="protein sequence ID" value="AIC47756.1"/>
    <property type="molecule type" value="Genomic_DNA"/>
</dbReference>
<evidence type="ECO:0000313" key="9">
    <source>
        <dbReference type="EMBL" id="AIC47756.1"/>
    </source>
</evidence>
<dbReference type="KEGG" id="rla:Rhola_00009560"/>
<dbReference type="InterPro" id="IPR039425">
    <property type="entry name" value="RNA_pol_sigma-70-like"/>
</dbReference>
<dbReference type="eggNOG" id="COG1595">
    <property type="taxonomic scope" value="Bacteria"/>
</dbReference>
<evidence type="ECO:0000313" key="10">
    <source>
        <dbReference type="Proteomes" id="UP000067708"/>
    </source>
</evidence>
<evidence type="ECO:0000256" key="3">
    <source>
        <dbReference type="ARBA" id="ARBA00023082"/>
    </source>
</evidence>
<dbReference type="PATRIC" id="fig|529884.3.peg.918"/>
<dbReference type="InterPro" id="IPR007627">
    <property type="entry name" value="RNA_pol_sigma70_r2"/>
</dbReference>
<dbReference type="GO" id="GO:0006352">
    <property type="term" value="P:DNA-templated transcription initiation"/>
    <property type="evidence" value="ECO:0007669"/>
    <property type="project" value="InterPro"/>
</dbReference>
<evidence type="ECO:0000256" key="1">
    <source>
        <dbReference type="ARBA" id="ARBA00010641"/>
    </source>
</evidence>
<evidence type="ECO:0000259" key="8">
    <source>
        <dbReference type="Pfam" id="PF08281"/>
    </source>
</evidence>
<dbReference type="PANTHER" id="PTHR43133">
    <property type="entry name" value="RNA POLYMERASE ECF-TYPE SIGMA FACTO"/>
    <property type="match status" value="1"/>
</dbReference>
<accession>A0A060JD13</accession>
<dbReference type="GO" id="GO:0006950">
    <property type="term" value="P:response to stress"/>
    <property type="evidence" value="ECO:0007669"/>
    <property type="project" value="UniProtKB-ARBA"/>
</dbReference>
<dbReference type="InterPro" id="IPR013325">
    <property type="entry name" value="RNA_pol_sigma_r2"/>
</dbReference>
<dbReference type="HOGENOM" id="CLU_047691_1_1_11"/>
<dbReference type="PANTHER" id="PTHR43133:SF59">
    <property type="entry name" value="ECF RNA POLYMERASE SIGMA FACTOR SIGR"/>
    <property type="match status" value="1"/>
</dbReference>
<dbReference type="Gene3D" id="1.10.10.10">
    <property type="entry name" value="Winged helix-like DNA-binding domain superfamily/Winged helix DNA-binding domain"/>
    <property type="match status" value="1"/>
</dbReference>
<evidence type="ECO:0000259" key="7">
    <source>
        <dbReference type="Pfam" id="PF04542"/>
    </source>
</evidence>
<gene>
    <name evidence="9" type="ORF">Rhola_00009560</name>
</gene>
<dbReference type="InterPro" id="IPR013324">
    <property type="entry name" value="RNA_pol_sigma_r3/r4-like"/>
</dbReference>
<dbReference type="Pfam" id="PF08281">
    <property type="entry name" value="Sigma70_r4_2"/>
    <property type="match status" value="1"/>
</dbReference>
<dbReference type="InterPro" id="IPR014284">
    <property type="entry name" value="RNA_pol_sigma-70_dom"/>
</dbReference>
<comment type="similarity">
    <text evidence="1 6">Belongs to the sigma-70 factor family. ECF subfamily.</text>
</comment>
<dbReference type="SUPFAM" id="SSF88946">
    <property type="entry name" value="Sigma2 domain of RNA polymerase sigma factors"/>
    <property type="match status" value="1"/>
</dbReference>
<evidence type="ECO:0000256" key="5">
    <source>
        <dbReference type="ARBA" id="ARBA00023163"/>
    </source>
</evidence>